<gene>
    <name evidence="1" type="ORF">KV110_21965</name>
</gene>
<evidence type="ECO:0000313" key="1">
    <source>
        <dbReference type="EMBL" id="QXN88273.1"/>
    </source>
</evidence>
<organism evidence="1 2">
    <name type="scientific">Nocardia iowensis</name>
    <dbReference type="NCBI Taxonomy" id="204891"/>
    <lineage>
        <taxon>Bacteria</taxon>
        <taxon>Bacillati</taxon>
        <taxon>Actinomycetota</taxon>
        <taxon>Actinomycetes</taxon>
        <taxon>Mycobacteriales</taxon>
        <taxon>Nocardiaceae</taxon>
        <taxon>Nocardia</taxon>
    </lineage>
</organism>
<reference evidence="1 2" key="1">
    <citation type="submission" date="2021-07" db="EMBL/GenBank/DDBJ databases">
        <title>Whole Genome Sequence of Nocardia Iowensis.</title>
        <authorList>
            <person name="Lamm A."/>
            <person name="Collins-Fairclough A.M."/>
            <person name="Bunk B."/>
            <person name="Sproer C."/>
        </authorList>
    </citation>
    <scope>NUCLEOTIDE SEQUENCE [LARGE SCALE GENOMIC DNA]</scope>
    <source>
        <strain evidence="1 2">NRRL 5646</strain>
    </source>
</reference>
<dbReference type="Proteomes" id="UP000694257">
    <property type="component" value="Chromosome"/>
</dbReference>
<accession>A0ABX8RFA0</accession>
<name>A0ABX8RFA0_NOCIO</name>
<keyword evidence="2" id="KW-1185">Reference proteome</keyword>
<sequence length="360" mass="39002">MTCPEGVGSGTTKGLHIGLNVATIDNGDRPIPKDTQGNFVFAFWVSPNIRLVPIGELDLWKNPQHWNGKDLIVQKVEIGTAYKLVVRVRNTDVTYRRNITLEAWVADLNAGSGSAAAIRRFPNSTTDRSKVSFKTDLIHSAQEVPPQNPADPDDPTKMAVLVGRETWTPNAEQLQYNGGHTCLIANVYTEGSSDERIAATPSEGEPLGIGDVRPYCDRRHGQLNLDIVYRTVGTTETRTVMVGVPATDRCTLEGEVALKAVQLTQGEPQLAGLATHAGLTSHHCPDDPMETVTIDDDGDPSHELGICLEPGENIPVALTIAPYDGEKPGDIYAFDMITTDESNDSIYGAARFFVLVTDPA</sequence>
<proteinExistence type="predicted"/>
<dbReference type="EMBL" id="CP078145">
    <property type="protein sequence ID" value="QXN88273.1"/>
    <property type="molecule type" value="Genomic_DNA"/>
</dbReference>
<dbReference type="RefSeq" id="WP_218469156.1">
    <property type="nucleotide sequence ID" value="NZ_BAABJN010000008.1"/>
</dbReference>
<protein>
    <submittedName>
        <fullName evidence="1">Uncharacterized protein</fullName>
    </submittedName>
</protein>
<evidence type="ECO:0000313" key="2">
    <source>
        <dbReference type="Proteomes" id="UP000694257"/>
    </source>
</evidence>